<sequence>MCVIGKTAQVAKVMKTYNIDVLGISEGKWTGFGKMKLSTGETVIYSGREDKIHRNGVAFMMTRAAESALMEWKLELRTVIAGMNDVVITGTTFRHKDIHKTPGPLQIKEQQIKIDHTHVKCKYRSSIKDTRVMRGADVASDHQLLRSQVKLKLRRH</sequence>
<proteinExistence type="predicted"/>
<feature type="non-terminal residue" evidence="1">
    <location>
        <position position="156"/>
    </location>
</feature>
<gene>
    <name evidence="1" type="ORF">OCBIM_22039627mg</name>
</gene>
<accession>A0A0L8I1Z1</accession>
<dbReference type="EMBL" id="KQ416810">
    <property type="protein sequence ID" value="KOF95090.1"/>
    <property type="molecule type" value="Genomic_DNA"/>
</dbReference>
<dbReference type="SUPFAM" id="SSF56219">
    <property type="entry name" value="DNase I-like"/>
    <property type="match status" value="1"/>
</dbReference>
<name>A0A0L8I1Z1_OCTBM</name>
<protein>
    <recommendedName>
        <fullName evidence="2">Endonuclease/exonuclease/phosphatase domain-containing protein</fullName>
    </recommendedName>
</protein>
<evidence type="ECO:0008006" key="2">
    <source>
        <dbReference type="Google" id="ProtNLM"/>
    </source>
</evidence>
<dbReference type="InterPro" id="IPR036691">
    <property type="entry name" value="Endo/exonu/phosph_ase_sf"/>
</dbReference>
<organism evidence="1">
    <name type="scientific">Octopus bimaculoides</name>
    <name type="common">California two-spotted octopus</name>
    <dbReference type="NCBI Taxonomy" id="37653"/>
    <lineage>
        <taxon>Eukaryota</taxon>
        <taxon>Metazoa</taxon>
        <taxon>Spiralia</taxon>
        <taxon>Lophotrochozoa</taxon>
        <taxon>Mollusca</taxon>
        <taxon>Cephalopoda</taxon>
        <taxon>Coleoidea</taxon>
        <taxon>Octopodiformes</taxon>
        <taxon>Octopoda</taxon>
        <taxon>Incirrata</taxon>
        <taxon>Octopodidae</taxon>
        <taxon>Octopus</taxon>
    </lineage>
</organism>
<evidence type="ECO:0000313" key="1">
    <source>
        <dbReference type="EMBL" id="KOF95090.1"/>
    </source>
</evidence>
<dbReference type="AlphaFoldDB" id="A0A0L8I1Z1"/>
<reference evidence="1" key="1">
    <citation type="submission" date="2015-07" db="EMBL/GenBank/DDBJ databases">
        <title>MeaNS - Measles Nucleotide Surveillance Program.</title>
        <authorList>
            <person name="Tran T."/>
            <person name="Druce J."/>
        </authorList>
    </citation>
    <scope>NUCLEOTIDE SEQUENCE</scope>
    <source>
        <strain evidence="1">UCB-OBI-ISO-001</strain>
        <tissue evidence="1">Gonad</tissue>
    </source>
</reference>